<comment type="subcellular location">
    <subcellularLocation>
        <location evidence="1">Membrane</location>
        <topology evidence="1">Multi-pass membrane protein</topology>
    </subcellularLocation>
</comment>
<feature type="domain" description="Cyclic nucleotide-binding" evidence="9">
    <location>
        <begin position="22"/>
        <end position="137"/>
    </location>
</feature>
<keyword evidence="3" id="KW-0812">Transmembrane</keyword>
<dbReference type="SUPFAM" id="SSF51206">
    <property type="entry name" value="cAMP-binding domain-like"/>
    <property type="match status" value="1"/>
</dbReference>
<keyword evidence="10" id="KW-0723">Serine/threonine-protein kinase</keyword>
<dbReference type="OrthoDB" id="1119265at2"/>
<dbReference type="Proteomes" id="UP000004095">
    <property type="component" value="Unassembled WGS sequence"/>
</dbReference>
<dbReference type="RefSeq" id="WP_002695743.1">
    <property type="nucleotide sequence ID" value="NZ_AAWS01000008.1"/>
</dbReference>
<dbReference type="CDD" id="cd00038">
    <property type="entry name" value="CAP_ED"/>
    <property type="match status" value="1"/>
</dbReference>
<dbReference type="Pfam" id="PF00027">
    <property type="entry name" value="cNMP_binding"/>
    <property type="match status" value="1"/>
</dbReference>
<keyword evidence="4" id="KW-1133">Transmembrane helix</keyword>
<evidence type="ECO:0000256" key="6">
    <source>
        <dbReference type="ARBA" id="ARBA00023136"/>
    </source>
</evidence>
<dbReference type="eggNOG" id="COG2208">
    <property type="taxonomic scope" value="Bacteria"/>
</dbReference>
<keyword evidence="2" id="KW-0813">Transport</keyword>
<dbReference type="GO" id="GO:0005221">
    <property type="term" value="F:intracellularly cyclic nucleotide-activated monoatomic cation channel activity"/>
    <property type="evidence" value="ECO:0007669"/>
    <property type="project" value="InterPro"/>
</dbReference>
<dbReference type="InterPro" id="IPR018490">
    <property type="entry name" value="cNMP-bd_dom_sf"/>
</dbReference>
<gene>
    <name evidence="10" type="ORF">M23134_05466</name>
</gene>
<reference evidence="10 11" key="1">
    <citation type="submission" date="2007-01" db="EMBL/GenBank/DDBJ databases">
        <authorList>
            <person name="Haygood M."/>
            <person name="Podell S."/>
            <person name="Anderson C."/>
            <person name="Hopkinson B."/>
            <person name="Roe K."/>
            <person name="Barbeau K."/>
            <person name="Gaasterland T."/>
            <person name="Ferriera S."/>
            <person name="Johnson J."/>
            <person name="Kravitz S."/>
            <person name="Beeson K."/>
            <person name="Sutton G."/>
            <person name="Rogers Y.-H."/>
            <person name="Friedman R."/>
            <person name="Frazier M."/>
            <person name="Venter J.C."/>
        </authorList>
    </citation>
    <scope>NUCLEOTIDE SEQUENCE [LARGE SCALE GENOMIC DNA]</scope>
    <source>
        <strain evidence="10 11">ATCC 23134</strain>
    </source>
</reference>
<dbReference type="SMART" id="SM00100">
    <property type="entry name" value="cNMP"/>
    <property type="match status" value="1"/>
</dbReference>
<evidence type="ECO:0000256" key="1">
    <source>
        <dbReference type="ARBA" id="ARBA00004141"/>
    </source>
</evidence>
<dbReference type="PANTHER" id="PTHR45638">
    <property type="entry name" value="CYCLIC NUCLEOTIDE-GATED CATION CHANNEL SUBUNIT A"/>
    <property type="match status" value="1"/>
</dbReference>
<dbReference type="InterPro" id="IPR000595">
    <property type="entry name" value="cNMP-bd_dom"/>
</dbReference>
<dbReference type="PANTHER" id="PTHR45638:SF11">
    <property type="entry name" value="CYCLIC NUCLEOTIDE-GATED CATION CHANNEL SUBUNIT A"/>
    <property type="match status" value="1"/>
</dbReference>
<evidence type="ECO:0000256" key="5">
    <source>
        <dbReference type="ARBA" id="ARBA00023065"/>
    </source>
</evidence>
<evidence type="ECO:0000256" key="8">
    <source>
        <dbReference type="ARBA" id="ARBA00023303"/>
    </source>
</evidence>
<accession>A1ZHX6</accession>
<protein>
    <submittedName>
        <fullName evidence="10">Serine/threonine protein kinases</fullName>
    </submittedName>
</protein>
<dbReference type="PROSITE" id="PS00889">
    <property type="entry name" value="CNMP_BINDING_2"/>
    <property type="match status" value="1"/>
</dbReference>
<keyword evidence="6" id="KW-0472">Membrane</keyword>
<keyword evidence="10" id="KW-0418">Kinase</keyword>
<dbReference type="Gene3D" id="2.60.120.10">
    <property type="entry name" value="Jelly Rolls"/>
    <property type="match status" value="1"/>
</dbReference>
<proteinExistence type="predicted"/>
<dbReference type="GO" id="GO:0044877">
    <property type="term" value="F:protein-containing complex binding"/>
    <property type="evidence" value="ECO:0007669"/>
    <property type="project" value="TreeGrafter"/>
</dbReference>
<evidence type="ECO:0000259" key="9">
    <source>
        <dbReference type="PROSITE" id="PS50042"/>
    </source>
</evidence>
<dbReference type="GO" id="GO:0016020">
    <property type="term" value="C:membrane"/>
    <property type="evidence" value="ECO:0007669"/>
    <property type="project" value="UniProtKB-SubCell"/>
</dbReference>
<dbReference type="PROSITE" id="PS50042">
    <property type="entry name" value="CNMP_BINDING_3"/>
    <property type="match status" value="1"/>
</dbReference>
<dbReference type="InterPro" id="IPR001932">
    <property type="entry name" value="PPM-type_phosphatase-like_dom"/>
</dbReference>
<keyword evidence="7" id="KW-1071">Ligand-gated ion channel</keyword>
<evidence type="ECO:0000256" key="3">
    <source>
        <dbReference type="ARBA" id="ARBA00022692"/>
    </source>
</evidence>
<keyword evidence="11" id="KW-1185">Reference proteome</keyword>
<dbReference type="AlphaFoldDB" id="A1ZHX6"/>
<evidence type="ECO:0000313" key="11">
    <source>
        <dbReference type="Proteomes" id="UP000004095"/>
    </source>
</evidence>
<evidence type="ECO:0000256" key="4">
    <source>
        <dbReference type="ARBA" id="ARBA00022989"/>
    </source>
</evidence>
<sequence length="455" mass="52400">MPEPVKDIDLAEKVAILKTVKVFAETDQDVLVNIAKVLTEEHHPKDSLIIKKGDPGESMYIIVDGAVRVHDGGYTFVVLRNRNVFGEYALLDTKPRSADVTTLRRTRLWKLNQDVFYKVMMNHIQIMRGILRVLIRRSRNHNVLEEELVQQKKSIEAQNEEITTINSSLELKNAIIEEKNYQIQDSILYAKHIQTAMVPTLEDVKSALPNSFIFWQPKDIVSGDFYWYAKTVPRPIYEETQTFEGIQKIFKGFDTEKVIITAVDCTGHGVPGAFMSMLGANALNRIVELEGITEPDLVLHHLHKSVQNALRQRTSENRDGMDMALCVIDKEQRTVAFSGAKSPLFYIQNNELHQIKGGMMPIGGHHWEDHERMFAKHTIKVDQPTVFYIFSDGYRDQFGGPREKKFMLKQFKELLLEIHLLPFDEQHDILEKKLNDWRGYIPQTDDVIVIGFKID</sequence>
<dbReference type="InterPro" id="IPR014710">
    <property type="entry name" value="RmlC-like_jellyroll"/>
</dbReference>
<dbReference type="InterPro" id="IPR036457">
    <property type="entry name" value="PPM-type-like_dom_sf"/>
</dbReference>
<name>A1ZHX6_MICM2</name>
<dbReference type="eggNOG" id="COG2905">
    <property type="taxonomic scope" value="Bacteria"/>
</dbReference>
<keyword evidence="10" id="KW-0808">Transferase</keyword>
<organism evidence="10 11">
    <name type="scientific">Microscilla marina ATCC 23134</name>
    <dbReference type="NCBI Taxonomy" id="313606"/>
    <lineage>
        <taxon>Bacteria</taxon>
        <taxon>Pseudomonadati</taxon>
        <taxon>Bacteroidota</taxon>
        <taxon>Cytophagia</taxon>
        <taxon>Cytophagales</taxon>
        <taxon>Microscillaceae</taxon>
        <taxon>Microscilla</taxon>
    </lineage>
</organism>
<evidence type="ECO:0000256" key="7">
    <source>
        <dbReference type="ARBA" id="ARBA00023286"/>
    </source>
</evidence>
<comment type="caution">
    <text evidence="10">The sequence shown here is derived from an EMBL/GenBank/DDBJ whole genome shotgun (WGS) entry which is preliminary data.</text>
</comment>
<dbReference type="GO" id="GO:0004674">
    <property type="term" value="F:protein serine/threonine kinase activity"/>
    <property type="evidence" value="ECO:0007669"/>
    <property type="project" value="UniProtKB-KW"/>
</dbReference>
<keyword evidence="5" id="KW-0406">Ion transport</keyword>
<dbReference type="InterPro" id="IPR050866">
    <property type="entry name" value="CNG_cation_channel"/>
</dbReference>
<evidence type="ECO:0000256" key="2">
    <source>
        <dbReference type="ARBA" id="ARBA00022448"/>
    </source>
</evidence>
<keyword evidence="8" id="KW-0407">Ion channel</keyword>
<dbReference type="Gene3D" id="3.60.40.10">
    <property type="entry name" value="PPM-type phosphatase domain"/>
    <property type="match status" value="1"/>
</dbReference>
<evidence type="ECO:0000313" key="10">
    <source>
        <dbReference type="EMBL" id="EAY30133.1"/>
    </source>
</evidence>
<dbReference type="PROSITE" id="PS00888">
    <property type="entry name" value="CNMP_BINDING_1"/>
    <property type="match status" value="1"/>
</dbReference>
<dbReference type="InterPro" id="IPR018488">
    <property type="entry name" value="cNMP-bd_CS"/>
</dbReference>
<dbReference type="EMBL" id="AAWS01000008">
    <property type="protein sequence ID" value="EAY30133.1"/>
    <property type="molecule type" value="Genomic_DNA"/>
</dbReference>
<dbReference type="Pfam" id="PF07228">
    <property type="entry name" value="SpoIIE"/>
    <property type="match status" value="1"/>
</dbReference>